<sequence length="229" mass="26107">MGVLEIKGLYKYYGKKCALKNVNLTGDFGEIVGLFGPNGSGKTTLLKLIVGFLRPSSGSIRVDGKDIDHNTRAIVSFLPDNNFLPSWMTIKDTFNFYKDFFPGFEEKRFKDLIDYFNLSMNRKVKELSKGEQEKVCLSLAISRKAKIYLLDEPLGGIDPASRERILTGILKNYREDSLMIISTHLISDVESIADRVIFISQGEILLNEKTEKIREEKKMSVDELFRKTF</sequence>
<evidence type="ECO:0000313" key="5">
    <source>
        <dbReference type="EMBL" id="HGB31184.1"/>
    </source>
</evidence>
<evidence type="ECO:0000256" key="2">
    <source>
        <dbReference type="ARBA" id="ARBA00022741"/>
    </source>
</evidence>
<dbReference type="AlphaFoldDB" id="A0A7C3SR24"/>
<dbReference type="SUPFAM" id="SSF52540">
    <property type="entry name" value="P-loop containing nucleoside triphosphate hydrolases"/>
    <property type="match status" value="1"/>
</dbReference>
<keyword evidence="2" id="KW-0547">Nucleotide-binding</keyword>
<dbReference type="InterPro" id="IPR027417">
    <property type="entry name" value="P-loop_NTPase"/>
</dbReference>
<dbReference type="PANTHER" id="PTHR42939:SF1">
    <property type="entry name" value="ABC TRANSPORTER ATP-BINDING PROTEIN ALBC-RELATED"/>
    <property type="match status" value="1"/>
</dbReference>
<comment type="caution">
    <text evidence="5">The sequence shown here is derived from an EMBL/GenBank/DDBJ whole genome shotgun (WGS) entry which is preliminary data.</text>
</comment>
<evidence type="ECO:0000259" key="4">
    <source>
        <dbReference type="PROSITE" id="PS50893"/>
    </source>
</evidence>
<keyword evidence="3 5" id="KW-0067">ATP-binding</keyword>
<accession>A0A7C3SR24</accession>
<evidence type="ECO:0000256" key="1">
    <source>
        <dbReference type="ARBA" id="ARBA00022448"/>
    </source>
</evidence>
<dbReference type="EMBL" id="DTGA01000108">
    <property type="protein sequence ID" value="HGB31184.1"/>
    <property type="molecule type" value="Genomic_DNA"/>
</dbReference>
<dbReference type="Pfam" id="PF00005">
    <property type="entry name" value="ABC_tran"/>
    <property type="match status" value="1"/>
</dbReference>
<proteinExistence type="predicted"/>
<protein>
    <submittedName>
        <fullName evidence="5">ABC transporter ATP-binding protein</fullName>
    </submittedName>
</protein>
<dbReference type="SMART" id="SM00382">
    <property type="entry name" value="AAA"/>
    <property type="match status" value="1"/>
</dbReference>
<dbReference type="PANTHER" id="PTHR42939">
    <property type="entry name" value="ABC TRANSPORTER ATP-BINDING PROTEIN ALBC-RELATED"/>
    <property type="match status" value="1"/>
</dbReference>
<evidence type="ECO:0000256" key="3">
    <source>
        <dbReference type="ARBA" id="ARBA00022840"/>
    </source>
</evidence>
<dbReference type="PROSITE" id="PS50893">
    <property type="entry name" value="ABC_TRANSPORTER_2"/>
    <property type="match status" value="1"/>
</dbReference>
<organism evidence="5">
    <name type="scientific">Dictyoglomus turgidum</name>
    <dbReference type="NCBI Taxonomy" id="513050"/>
    <lineage>
        <taxon>Bacteria</taxon>
        <taxon>Pseudomonadati</taxon>
        <taxon>Dictyoglomota</taxon>
        <taxon>Dictyoglomia</taxon>
        <taxon>Dictyoglomales</taxon>
        <taxon>Dictyoglomaceae</taxon>
        <taxon>Dictyoglomus</taxon>
    </lineage>
</organism>
<dbReference type="InterPro" id="IPR003439">
    <property type="entry name" value="ABC_transporter-like_ATP-bd"/>
</dbReference>
<dbReference type="GO" id="GO:0005524">
    <property type="term" value="F:ATP binding"/>
    <property type="evidence" value="ECO:0007669"/>
    <property type="project" value="UniProtKB-KW"/>
</dbReference>
<dbReference type="Gene3D" id="3.40.50.300">
    <property type="entry name" value="P-loop containing nucleotide triphosphate hydrolases"/>
    <property type="match status" value="1"/>
</dbReference>
<dbReference type="GO" id="GO:0016887">
    <property type="term" value="F:ATP hydrolysis activity"/>
    <property type="evidence" value="ECO:0007669"/>
    <property type="project" value="InterPro"/>
</dbReference>
<gene>
    <name evidence="5" type="ORF">ENV35_04835</name>
</gene>
<dbReference type="CDD" id="cd03230">
    <property type="entry name" value="ABC_DR_subfamily_A"/>
    <property type="match status" value="1"/>
</dbReference>
<dbReference type="InterPro" id="IPR051782">
    <property type="entry name" value="ABC_Transporter_VariousFunc"/>
</dbReference>
<keyword evidence="1" id="KW-0813">Transport</keyword>
<name>A0A7C3SR24_9BACT</name>
<reference evidence="5" key="1">
    <citation type="journal article" date="2020" name="mSystems">
        <title>Genome- and Community-Level Interaction Insights into Carbon Utilization and Element Cycling Functions of Hydrothermarchaeota in Hydrothermal Sediment.</title>
        <authorList>
            <person name="Zhou Z."/>
            <person name="Liu Y."/>
            <person name="Xu W."/>
            <person name="Pan J."/>
            <person name="Luo Z.H."/>
            <person name="Li M."/>
        </authorList>
    </citation>
    <scope>NUCLEOTIDE SEQUENCE [LARGE SCALE GENOMIC DNA]</scope>
    <source>
        <strain evidence="5">SpSt-751</strain>
    </source>
</reference>
<feature type="domain" description="ABC transporter" evidence="4">
    <location>
        <begin position="4"/>
        <end position="226"/>
    </location>
</feature>
<dbReference type="InterPro" id="IPR003593">
    <property type="entry name" value="AAA+_ATPase"/>
</dbReference>